<dbReference type="Pfam" id="PF13561">
    <property type="entry name" value="adh_short_C2"/>
    <property type="match status" value="1"/>
</dbReference>
<dbReference type="PRINTS" id="PR00080">
    <property type="entry name" value="SDRFAMILY"/>
</dbReference>
<accession>A0A368BSK0</accession>
<evidence type="ECO:0000313" key="2">
    <source>
        <dbReference type="EMBL" id="RCL39676.1"/>
    </source>
</evidence>
<dbReference type="NCBIfam" id="NF005559">
    <property type="entry name" value="PRK07231.1"/>
    <property type="match status" value="1"/>
</dbReference>
<dbReference type="PANTHER" id="PTHR43943">
    <property type="entry name" value="DEHYDROGENASE/REDUCTASE (SDR FAMILY) MEMBER 4"/>
    <property type="match status" value="1"/>
</dbReference>
<dbReference type="PRINTS" id="PR00081">
    <property type="entry name" value="GDHRDH"/>
</dbReference>
<dbReference type="AlphaFoldDB" id="A0A368BSK0"/>
<comment type="similarity">
    <text evidence="1">Belongs to the short-chain dehydrogenases/reductases (SDR) family.</text>
</comment>
<name>A0A368BSK0_9GAMM</name>
<dbReference type="PANTHER" id="PTHR43943:SF2">
    <property type="entry name" value="DEHYDROGENASE_REDUCTASE 4"/>
    <property type="match status" value="1"/>
</dbReference>
<evidence type="ECO:0000313" key="3">
    <source>
        <dbReference type="Proteomes" id="UP000253032"/>
    </source>
</evidence>
<proteinExistence type="inferred from homology"/>
<dbReference type="Proteomes" id="UP000253032">
    <property type="component" value="Unassembled WGS sequence"/>
</dbReference>
<dbReference type="InterPro" id="IPR036291">
    <property type="entry name" value="NAD(P)-bd_dom_sf"/>
</dbReference>
<dbReference type="Gene3D" id="3.40.50.720">
    <property type="entry name" value="NAD(P)-binding Rossmann-like Domain"/>
    <property type="match status" value="1"/>
</dbReference>
<evidence type="ECO:0000256" key="1">
    <source>
        <dbReference type="ARBA" id="ARBA00006484"/>
    </source>
</evidence>
<dbReference type="EMBL" id="QOPC01000001">
    <property type="protein sequence ID" value="RCL39676.1"/>
    <property type="molecule type" value="Genomic_DNA"/>
</dbReference>
<comment type="caution">
    <text evidence="2">The sequence shown here is derived from an EMBL/GenBank/DDBJ whole genome shotgun (WGS) entry which is preliminary data.</text>
</comment>
<dbReference type="InterPro" id="IPR020904">
    <property type="entry name" value="Sc_DH/Rdtase_CS"/>
</dbReference>
<organism evidence="2 3">
    <name type="scientific">SAR86 cluster bacterium</name>
    <dbReference type="NCBI Taxonomy" id="2030880"/>
    <lineage>
        <taxon>Bacteria</taxon>
        <taxon>Pseudomonadati</taxon>
        <taxon>Pseudomonadota</taxon>
        <taxon>Gammaproteobacteria</taxon>
        <taxon>SAR86 cluster</taxon>
    </lineage>
</organism>
<protein>
    <submittedName>
        <fullName evidence="2">SDR family NAD(P)-dependent oxidoreductase</fullName>
    </submittedName>
</protein>
<dbReference type="FunFam" id="3.40.50.720:FF:000084">
    <property type="entry name" value="Short-chain dehydrogenase reductase"/>
    <property type="match status" value="1"/>
</dbReference>
<reference evidence="2 3" key="1">
    <citation type="journal article" date="2018" name="Microbiome">
        <title>Fine metagenomic profile of the Mediterranean stratified and mixed water columns revealed by assembly and recruitment.</title>
        <authorList>
            <person name="Haro-Moreno J.M."/>
            <person name="Lopez-Perez M."/>
            <person name="De La Torre J.R."/>
            <person name="Picazo A."/>
            <person name="Camacho A."/>
            <person name="Rodriguez-Valera F."/>
        </authorList>
    </citation>
    <scope>NUCLEOTIDE SEQUENCE [LARGE SCALE GENOMIC DNA]</scope>
    <source>
        <strain evidence="2">MED-G84</strain>
    </source>
</reference>
<dbReference type="InterPro" id="IPR002347">
    <property type="entry name" value="SDR_fam"/>
</dbReference>
<gene>
    <name evidence="2" type="ORF">DBW98_00295</name>
</gene>
<dbReference type="PROSITE" id="PS00061">
    <property type="entry name" value="ADH_SHORT"/>
    <property type="match status" value="1"/>
</dbReference>
<dbReference type="SUPFAM" id="SSF51735">
    <property type="entry name" value="NAD(P)-binding Rossmann-fold domains"/>
    <property type="match status" value="1"/>
</dbReference>
<sequence>MSLFNLKNKSFLITGSSKGIGKSIAFHAAAHGAKVIISSRKLDACINTANEINDHIGSEVAFPIEGNIAHQAELENLVNETNKLLGKIDVLICNAATNPFMGSMADIPSDAFDKVLNNNIKANHILTNLVTPQMIERKDGVIIVISSIGGIRGSNLLGTYNISKAADIQMVKNIAVEYGHHNIRANSIAPGLIRTDFAKGLWENPTLHDHYTSTHPMRRIGEPDEVAGTAIMLASDAGKYINGQTIVVDGGATI</sequence>